<reference evidence="3" key="1">
    <citation type="submission" date="2022-08" db="EMBL/GenBank/DDBJ databases">
        <title>Novel sulphate-reducing endosymbionts in the free-living metamonad Anaeramoeba.</title>
        <authorList>
            <person name="Jerlstrom-Hultqvist J."/>
            <person name="Cepicka I."/>
            <person name="Gallot-Lavallee L."/>
            <person name="Salas-Leiva D."/>
            <person name="Curtis B.A."/>
            <person name="Zahonova K."/>
            <person name="Pipaliya S."/>
            <person name="Dacks J."/>
            <person name="Roger A.J."/>
        </authorList>
    </citation>
    <scope>NUCLEOTIDE SEQUENCE</scope>
    <source>
        <strain evidence="3">Busselton2</strain>
    </source>
</reference>
<sequence length="193" mass="21482">MNKLICLTLLFIFVSTVFSDCLNHEHCRGDEDGEYCNLITGECSTCINNVHEMCSFDSYCKALKDDKYECTKYSDDERLGEFCNNLNNNDCESHFCGVCDDDNVVIWHGECIDFKCRSCVAGDHSSGIAGQHRTAGCYPTQSYGTNGRVLTKQTAGLTPKSFSQSSLSLGFFFFGFLLLGVLIMNVLLCLKSK</sequence>
<organism evidence="3 4">
    <name type="scientific">Anaeramoeba flamelloides</name>
    <dbReference type="NCBI Taxonomy" id="1746091"/>
    <lineage>
        <taxon>Eukaryota</taxon>
        <taxon>Metamonada</taxon>
        <taxon>Anaeramoebidae</taxon>
        <taxon>Anaeramoeba</taxon>
    </lineage>
</organism>
<proteinExistence type="predicted"/>
<gene>
    <name evidence="3" type="ORF">M0812_10046</name>
</gene>
<keyword evidence="1" id="KW-0472">Membrane</keyword>
<evidence type="ECO:0000256" key="2">
    <source>
        <dbReference type="SAM" id="SignalP"/>
    </source>
</evidence>
<name>A0AAV7ZQE4_9EUKA</name>
<evidence type="ECO:0000256" key="1">
    <source>
        <dbReference type="SAM" id="Phobius"/>
    </source>
</evidence>
<evidence type="ECO:0000313" key="4">
    <source>
        <dbReference type="Proteomes" id="UP001146793"/>
    </source>
</evidence>
<protein>
    <submittedName>
        <fullName evidence="3">Uncharacterized protein</fullName>
    </submittedName>
</protein>
<keyword evidence="1" id="KW-1133">Transmembrane helix</keyword>
<evidence type="ECO:0000313" key="3">
    <source>
        <dbReference type="EMBL" id="KAJ3444194.1"/>
    </source>
</evidence>
<feature type="chain" id="PRO_5044023709" evidence="2">
    <location>
        <begin position="20"/>
        <end position="193"/>
    </location>
</feature>
<dbReference type="Proteomes" id="UP001146793">
    <property type="component" value="Unassembled WGS sequence"/>
</dbReference>
<dbReference type="AlphaFoldDB" id="A0AAV7ZQE4"/>
<keyword evidence="1" id="KW-0812">Transmembrane</keyword>
<feature type="transmembrane region" description="Helical" evidence="1">
    <location>
        <begin position="169"/>
        <end position="190"/>
    </location>
</feature>
<feature type="signal peptide" evidence="2">
    <location>
        <begin position="1"/>
        <end position="19"/>
    </location>
</feature>
<comment type="caution">
    <text evidence="3">The sequence shown here is derived from an EMBL/GenBank/DDBJ whole genome shotgun (WGS) entry which is preliminary data.</text>
</comment>
<accession>A0AAV7ZQE4</accession>
<keyword evidence="2" id="KW-0732">Signal</keyword>
<dbReference type="EMBL" id="JANTQA010000023">
    <property type="protein sequence ID" value="KAJ3444194.1"/>
    <property type="molecule type" value="Genomic_DNA"/>
</dbReference>